<evidence type="ECO:0000256" key="7">
    <source>
        <dbReference type="ARBA" id="ARBA00023157"/>
    </source>
</evidence>
<evidence type="ECO:0000256" key="1">
    <source>
        <dbReference type="ARBA" id="ARBA00004613"/>
    </source>
</evidence>
<evidence type="ECO:0000313" key="9">
    <source>
        <dbReference type="Proteomes" id="UP001619887"/>
    </source>
</evidence>
<dbReference type="GO" id="GO:0005125">
    <property type="term" value="F:cytokine activity"/>
    <property type="evidence" value="ECO:0007669"/>
    <property type="project" value="UniProtKB-KW"/>
</dbReference>
<evidence type="ECO:0000256" key="3">
    <source>
        <dbReference type="ARBA" id="ARBA00016749"/>
    </source>
</evidence>
<dbReference type="InterPro" id="IPR020439">
    <property type="entry name" value="IL-15"/>
</dbReference>
<dbReference type="PANTHER" id="PTHR14356">
    <property type="entry name" value="INTERLEUKIN-15-RELATED"/>
    <property type="match status" value="1"/>
</dbReference>
<dbReference type="PANTHER" id="PTHR14356:SF3">
    <property type="entry name" value="INTERLEUKIN-15"/>
    <property type="match status" value="1"/>
</dbReference>
<accession>A0ABD2HJE0</accession>
<sequence>MIDFMTAFPVILVEPTCHGDLRAKGIQFHSTCNLCRESHTTQVWLCFLVLSFLSTSPCAASLPETLELQICFDGLREAIKNSSAMLYAPNEVMNDVEENCTLMLLKCYMLELMMVIHEEEIKTLDADYIFGFNHDFLEKHNTDGCRRPCESYPLVNITRFSERLQRFLEEMNSRMP</sequence>
<comment type="similarity">
    <text evidence="2">Belongs to the IL-15/IL-21 family.</text>
</comment>
<dbReference type="InterPro" id="IPR003443">
    <property type="entry name" value="IL-15/IL-21_fam"/>
</dbReference>
<evidence type="ECO:0000256" key="5">
    <source>
        <dbReference type="ARBA" id="ARBA00022525"/>
    </source>
</evidence>
<dbReference type="Proteomes" id="UP001619887">
    <property type="component" value="Unassembled WGS sequence"/>
</dbReference>
<reference evidence="8 9" key="2">
    <citation type="journal article" date="2024" name="G3 (Bethesda)">
        <title>The genome of the cryopelagic Antarctic bald notothen, Trematomus borchgrevinki.</title>
        <authorList>
            <person name="Rayamajhi N."/>
            <person name="Rivera-Colon A.G."/>
            <person name="Minhas B.F."/>
            <person name="Cheng C.C."/>
            <person name="Catchen J.M."/>
        </authorList>
    </citation>
    <scope>NUCLEOTIDE SEQUENCE [LARGE SCALE GENOMIC DNA]</scope>
    <source>
        <strain evidence="8">AGRC-2024</strain>
    </source>
</reference>
<keyword evidence="5" id="KW-0964">Secreted</keyword>
<dbReference type="EMBL" id="JBIYXZ010002068">
    <property type="protein sequence ID" value="KAL3066577.1"/>
    <property type="molecule type" value="Genomic_DNA"/>
</dbReference>
<dbReference type="AlphaFoldDB" id="A0ABD2HJE0"/>
<comment type="caution">
    <text evidence="8">The sequence shown here is derived from an EMBL/GenBank/DDBJ whole genome shotgun (WGS) entry which is preliminary data.</text>
</comment>
<dbReference type="SUPFAM" id="SSF47266">
    <property type="entry name" value="4-helical cytokines"/>
    <property type="match status" value="1"/>
</dbReference>
<evidence type="ECO:0000256" key="2">
    <source>
        <dbReference type="ARBA" id="ARBA00006050"/>
    </source>
</evidence>
<comment type="subcellular location">
    <subcellularLocation>
        <location evidence="1">Secreted</location>
    </subcellularLocation>
</comment>
<dbReference type="PRINTS" id="PR01930">
    <property type="entry name" value="INTRLEUKIN15"/>
</dbReference>
<evidence type="ECO:0000256" key="4">
    <source>
        <dbReference type="ARBA" id="ARBA00022514"/>
    </source>
</evidence>
<organism evidence="8 9">
    <name type="scientific">Pagothenia borchgrevinki</name>
    <name type="common">Bald rockcod</name>
    <name type="synonym">Trematomus borchgrevinki</name>
    <dbReference type="NCBI Taxonomy" id="8213"/>
    <lineage>
        <taxon>Eukaryota</taxon>
        <taxon>Metazoa</taxon>
        <taxon>Chordata</taxon>
        <taxon>Craniata</taxon>
        <taxon>Vertebrata</taxon>
        <taxon>Euteleostomi</taxon>
        <taxon>Actinopterygii</taxon>
        <taxon>Neopterygii</taxon>
        <taxon>Teleostei</taxon>
        <taxon>Neoteleostei</taxon>
        <taxon>Acanthomorphata</taxon>
        <taxon>Eupercaria</taxon>
        <taxon>Perciformes</taxon>
        <taxon>Notothenioidei</taxon>
        <taxon>Nototheniidae</taxon>
        <taxon>Pagothenia</taxon>
    </lineage>
</organism>
<keyword evidence="7" id="KW-1015">Disulfide bond</keyword>
<dbReference type="InterPro" id="IPR009079">
    <property type="entry name" value="4_helix_cytokine-like_core"/>
</dbReference>
<keyword evidence="6" id="KW-0732">Signal</keyword>
<dbReference type="Gene3D" id="1.20.1250.70">
    <property type="entry name" value="Interleukin-15/Interleukin-21"/>
    <property type="match status" value="1"/>
</dbReference>
<evidence type="ECO:0000256" key="6">
    <source>
        <dbReference type="ARBA" id="ARBA00022729"/>
    </source>
</evidence>
<proteinExistence type="inferred from homology"/>
<name>A0ABD2HJE0_PAGBO</name>
<keyword evidence="9" id="KW-1185">Reference proteome</keyword>
<dbReference type="GO" id="GO:0005615">
    <property type="term" value="C:extracellular space"/>
    <property type="evidence" value="ECO:0007669"/>
    <property type="project" value="UniProtKB-KW"/>
</dbReference>
<reference evidence="8 9" key="1">
    <citation type="journal article" date="2022" name="G3 (Bethesda)">
        <title>Evaluating Illumina-, Nanopore-, and PacBio-based genome assembly strategies with the bald notothen, Trematomus borchgrevinki.</title>
        <authorList>
            <person name="Rayamajhi N."/>
            <person name="Cheng C.C."/>
            <person name="Catchen J.M."/>
        </authorList>
    </citation>
    <scope>NUCLEOTIDE SEQUENCE [LARGE SCALE GENOMIC DNA]</scope>
    <source>
        <strain evidence="8">AGRC-2024</strain>
    </source>
</reference>
<protein>
    <recommendedName>
        <fullName evidence="3">Interleukin-15</fullName>
    </recommendedName>
</protein>
<keyword evidence="4" id="KW-0202">Cytokine</keyword>
<gene>
    <name evidence="8" type="ORF">OYC64_016514</name>
</gene>
<evidence type="ECO:0000313" key="8">
    <source>
        <dbReference type="EMBL" id="KAL3066577.1"/>
    </source>
</evidence>